<dbReference type="InterPro" id="IPR032823">
    <property type="entry name" value="BCA_ABC_TP_C"/>
</dbReference>
<proteinExistence type="predicted"/>
<dbReference type="PROSITE" id="PS50893">
    <property type="entry name" value="ABC_TRANSPORTER_2"/>
    <property type="match status" value="1"/>
</dbReference>
<organism evidence="6 7">
    <name type="scientific">Paralcaligenes ureilyticus</name>
    <dbReference type="NCBI Taxonomy" id="627131"/>
    <lineage>
        <taxon>Bacteria</taxon>
        <taxon>Pseudomonadati</taxon>
        <taxon>Pseudomonadota</taxon>
        <taxon>Betaproteobacteria</taxon>
        <taxon>Burkholderiales</taxon>
        <taxon>Alcaligenaceae</taxon>
        <taxon>Paralcaligenes</taxon>
    </lineage>
</organism>
<dbReference type="GO" id="GO:0016887">
    <property type="term" value="F:ATP hydrolysis activity"/>
    <property type="evidence" value="ECO:0007669"/>
    <property type="project" value="InterPro"/>
</dbReference>
<dbReference type="SUPFAM" id="SSF52540">
    <property type="entry name" value="P-loop containing nucleoside triphosphate hydrolases"/>
    <property type="match status" value="1"/>
</dbReference>
<dbReference type="AlphaFoldDB" id="A0A4R3LRQ9"/>
<dbReference type="InterPro" id="IPR027417">
    <property type="entry name" value="P-loop_NTPase"/>
</dbReference>
<keyword evidence="2" id="KW-1003">Cell membrane</keyword>
<reference evidence="6 7" key="1">
    <citation type="submission" date="2019-03" db="EMBL/GenBank/DDBJ databases">
        <title>Genomic Encyclopedia of Type Strains, Phase IV (KMG-IV): sequencing the most valuable type-strain genomes for metagenomic binning, comparative biology and taxonomic classification.</title>
        <authorList>
            <person name="Goeker M."/>
        </authorList>
    </citation>
    <scope>NUCLEOTIDE SEQUENCE [LARGE SCALE GENOMIC DNA]</scope>
    <source>
        <strain evidence="6 7">DSM 24591</strain>
    </source>
</reference>
<evidence type="ECO:0000256" key="3">
    <source>
        <dbReference type="ARBA" id="ARBA00022741"/>
    </source>
</evidence>
<dbReference type="GO" id="GO:0005524">
    <property type="term" value="F:ATP binding"/>
    <property type="evidence" value="ECO:0007669"/>
    <property type="project" value="UniProtKB-KW"/>
</dbReference>
<dbReference type="EMBL" id="SMAJ01000019">
    <property type="protein sequence ID" value="TCT02329.1"/>
    <property type="molecule type" value="Genomic_DNA"/>
</dbReference>
<dbReference type="Pfam" id="PF12399">
    <property type="entry name" value="BCA_ABC_TP_C"/>
    <property type="match status" value="1"/>
</dbReference>
<evidence type="ECO:0000313" key="6">
    <source>
        <dbReference type="EMBL" id="TCT02329.1"/>
    </source>
</evidence>
<dbReference type="InterPro" id="IPR003593">
    <property type="entry name" value="AAA+_ATPase"/>
</dbReference>
<dbReference type="Proteomes" id="UP000295525">
    <property type="component" value="Unassembled WGS sequence"/>
</dbReference>
<protein>
    <submittedName>
        <fullName evidence="6">Amino acid/amide ABC transporter ATP-binding protein 1 (HAAT family)</fullName>
    </submittedName>
</protein>
<dbReference type="Gene3D" id="3.40.50.300">
    <property type="entry name" value="P-loop containing nucleotide triphosphate hydrolases"/>
    <property type="match status" value="1"/>
</dbReference>
<evidence type="ECO:0000256" key="4">
    <source>
        <dbReference type="ARBA" id="ARBA00022840"/>
    </source>
</evidence>
<sequence>MSLLSVRQLVKRYGGLVATDHFDFDVRAGELHAIIGPNGAGKSTLITQLAGEIKPDSGQIHFQDQDITRLRAEQRALLGLARSYQITSVFSEFTALQNVMLTIQAHQGHSFRFWTPALSQPALVTPAQEALERVGLGQYLHVRAADLAHGEQRQLELAMVLAGQPRLLLLDEPMAGMSQAESAKMTALLLDLKGQYGIVLVEHDMDAVFKLADRITVLVYGRSIACGSIAEIRANPEVRTAYLGDEADV</sequence>
<evidence type="ECO:0000313" key="7">
    <source>
        <dbReference type="Proteomes" id="UP000295525"/>
    </source>
</evidence>
<dbReference type="OrthoDB" id="9781337at2"/>
<dbReference type="Pfam" id="PF00005">
    <property type="entry name" value="ABC_tran"/>
    <property type="match status" value="1"/>
</dbReference>
<gene>
    <name evidence="6" type="ORF">EDC26_11955</name>
</gene>
<evidence type="ECO:0000256" key="1">
    <source>
        <dbReference type="ARBA" id="ARBA00022448"/>
    </source>
</evidence>
<dbReference type="GO" id="GO:0005886">
    <property type="term" value="C:plasma membrane"/>
    <property type="evidence" value="ECO:0007669"/>
    <property type="project" value="TreeGrafter"/>
</dbReference>
<dbReference type="InterPro" id="IPR051120">
    <property type="entry name" value="ABC_AA/LPS_Transport"/>
</dbReference>
<keyword evidence="7" id="KW-1185">Reference proteome</keyword>
<dbReference type="PANTHER" id="PTHR45772:SF2">
    <property type="entry name" value="ABC TRANSPORTER ATP-BINDING PROTEIN"/>
    <property type="match status" value="1"/>
</dbReference>
<keyword evidence="4 6" id="KW-0067">ATP-binding</keyword>
<comment type="caution">
    <text evidence="6">The sequence shown here is derived from an EMBL/GenBank/DDBJ whole genome shotgun (WGS) entry which is preliminary data.</text>
</comment>
<keyword evidence="1" id="KW-0813">Transport</keyword>
<dbReference type="CDD" id="cd03219">
    <property type="entry name" value="ABC_Mj1267_LivG_branched"/>
    <property type="match status" value="1"/>
</dbReference>
<evidence type="ECO:0000256" key="2">
    <source>
        <dbReference type="ARBA" id="ARBA00022475"/>
    </source>
</evidence>
<dbReference type="RefSeq" id="WP_132585169.1">
    <property type="nucleotide sequence ID" value="NZ_SMAJ01000019.1"/>
</dbReference>
<keyword evidence="3" id="KW-0547">Nucleotide-binding</keyword>
<evidence type="ECO:0000259" key="5">
    <source>
        <dbReference type="PROSITE" id="PS50893"/>
    </source>
</evidence>
<dbReference type="PANTHER" id="PTHR45772">
    <property type="entry name" value="CONSERVED COMPONENT OF ABC TRANSPORTER FOR NATURAL AMINO ACIDS-RELATED"/>
    <property type="match status" value="1"/>
</dbReference>
<name>A0A4R3LRQ9_9BURK</name>
<accession>A0A4R3LRQ9</accession>
<dbReference type="SMART" id="SM00382">
    <property type="entry name" value="AAA"/>
    <property type="match status" value="1"/>
</dbReference>
<keyword evidence="2" id="KW-0472">Membrane</keyword>
<feature type="domain" description="ABC transporter" evidence="5">
    <location>
        <begin position="4"/>
        <end position="245"/>
    </location>
</feature>
<dbReference type="InterPro" id="IPR003439">
    <property type="entry name" value="ABC_transporter-like_ATP-bd"/>
</dbReference>